<evidence type="ECO:0000256" key="2">
    <source>
        <dbReference type="ARBA" id="ARBA00009749"/>
    </source>
</evidence>
<evidence type="ECO:0000256" key="9">
    <source>
        <dbReference type="SAM" id="Phobius"/>
    </source>
</evidence>
<sequence length="169" mass="18679">MSTYLHKNAISGKLPPSDPKICTYPTITFCGPTSPHSQMARLLLYISVPSHIFFLVVIKITGNHYFLSAPFFFVYLAAAVTQVSILLYLAHVLVHWTWKLFMNPDNSVIPFLTAFADLIGSGLLAIAFFLLLLFNDPNAFDNAISNSTVTSNTSTLLLNSTLTEAQRCC</sequence>
<gene>
    <name evidence="11" type="ORF">B4U79_15557</name>
</gene>
<keyword evidence="4 9" id="KW-0812">Transmembrane</keyword>
<evidence type="ECO:0000256" key="8">
    <source>
        <dbReference type="ARBA" id="ARBA00023136"/>
    </source>
</evidence>
<dbReference type="PANTHER" id="PTHR16228">
    <property type="entry name" value="DIVALENT CATION TRANSPORTER SOLUTE CARRIER FAMILY 41"/>
    <property type="match status" value="1"/>
</dbReference>
<protein>
    <submittedName>
        <fullName evidence="11">Solute carrier-like protein</fullName>
    </submittedName>
</protein>
<dbReference type="Proteomes" id="UP000285301">
    <property type="component" value="Unassembled WGS sequence"/>
</dbReference>
<keyword evidence="3" id="KW-0813">Transport</keyword>
<evidence type="ECO:0000259" key="10">
    <source>
        <dbReference type="Pfam" id="PF01769"/>
    </source>
</evidence>
<feature type="transmembrane region" description="Helical" evidence="9">
    <location>
        <begin position="108"/>
        <end position="134"/>
    </location>
</feature>
<dbReference type="GO" id="GO:0008324">
    <property type="term" value="F:monoatomic cation transmembrane transporter activity"/>
    <property type="evidence" value="ECO:0007669"/>
    <property type="project" value="InterPro"/>
</dbReference>
<proteinExistence type="inferred from homology"/>
<dbReference type="InterPro" id="IPR045349">
    <property type="entry name" value="SLC41A1-3"/>
</dbReference>
<evidence type="ECO:0000256" key="1">
    <source>
        <dbReference type="ARBA" id="ARBA00004141"/>
    </source>
</evidence>
<accession>A0A3S3PRZ2</accession>
<name>A0A3S3PRZ2_9ACAR</name>
<comment type="similarity">
    <text evidence="2">Belongs to the SLC41A transporter family.</text>
</comment>
<dbReference type="GO" id="GO:0005886">
    <property type="term" value="C:plasma membrane"/>
    <property type="evidence" value="ECO:0007669"/>
    <property type="project" value="TreeGrafter"/>
</dbReference>
<dbReference type="InterPro" id="IPR006667">
    <property type="entry name" value="SLC41_membr_dom"/>
</dbReference>
<keyword evidence="12" id="KW-1185">Reference proteome</keyword>
<dbReference type="Pfam" id="PF01769">
    <property type="entry name" value="MgtE"/>
    <property type="match status" value="1"/>
</dbReference>
<keyword evidence="7" id="KW-0406">Ion transport</keyword>
<feature type="domain" description="SLC41A/MgtE integral membrane" evidence="10">
    <location>
        <begin position="37"/>
        <end position="126"/>
    </location>
</feature>
<dbReference type="SUPFAM" id="SSF161093">
    <property type="entry name" value="MgtE membrane domain-like"/>
    <property type="match status" value="1"/>
</dbReference>
<evidence type="ECO:0000256" key="6">
    <source>
        <dbReference type="ARBA" id="ARBA00022989"/>
    </source>
</evidence>
<evidence type="ECO:0000313" key="12">
    <source>
        <dbReference type="Proteomes" id="UP000285301"/>
    </source>
</evidence>
<reference evidence="11 12" key="1">
    <citation type="journal article" date="2018" name="Gigascience">
        <title>Genomes of trombidid mites reveal novel predicted allergens and laterally-transferred genes associated with secondary metabolism.</title>
        <authorList>
            <person name="Dong X."/>
            <person name="Chaisiri K."/>
            <person name="Xia D."/>
            <person name="Armstrong S.D."/>
            <person name="Fang Y."/>
            <person name="Donnelly M.J."/>
            <person name="Kadowaki T."/>
            <person name="McGarry J.W."/>
            <person name="Darby A.C."/>
            <person name="Makepeace B.L."/>
        </authorList>
    </citation>
    <scope>NUCLEOTIDE SEQUENCE [LARGE SCALE GENOMIC DNA]</scope>
    <source>
        <strain evidence="11">UoL-WK</strain>
    </source>
</reference>
<dbReference type="AlphaFoldDB" id="A0A3S3PRZ2"/>
<feature type="transmembrane region" description="Helical" evidence="9">
    <location>
        <begin position="72"/>
        <end position="96"/>
    </location>
</feature>
<dbReference type="PANTHER" id="PTHR16228:SF7">
    <property type="entry name" value="SLC41A_MGTE INTEGRAL MEMBRANE DOMAIN-CONTAINING PROTEIN"/>
    <property type="match status" value="1"/>
</dbReference>
<organism evidence="11 12">
    <name type="scientific">Dinothrombium tinctorium</name>
    <dbReference type="NCBI Taxonomy" id="1965070"/>
    <lineage>
        <taxon>Eukaryota</taxon>
        <taxon>Metazoa</taxon>
        <taxon>Ecdysozoa</taxon>
        <taxon>Arthropoda</taxon>
        <taxon>Chelicerata</taxon>
        <taxon>Arachnida</taxon>
        <taxon>Acari</taxon>
        <taxon>Acariformes</taxon>
        <taxon>Trombidiformes</taxon>
        <taxon>Prostigmata</taxon>
        <taxon>Anystina</taxon>
        <taxon>Parasitengona</taxon>
        <taxon>Trombidioidea</taxon>
        <taxon>Trombidiidae</taxon>
        <taxon>Dinothrombium</taxon>
    </lineage>
</organism>
<evidence type="ECO:0000256" key="4">
    <source>
        <dbReference type="ARBA" id="ARBA00022692"/>
    </source>
</evidence>
<keyword evidence="8 9" id="KW-0472">Membrane</keyword>
<keyword evidence="6 9" id="KW-1133">Transmembrane helix</keyword>
<dbReference type="EMBL" id="NCKU01000485">
    <property type="protein sequence ID" value="RWS15349.1"/>
    <property type="molecule type" value="Genomic_DNA"/>
</dbReference>
<comment type="caution">
    <text evidence="11">The sequence shown here is derived from an EMBL/GenBank/DDBJ whole genome shotgun (WGS) entry which is preliminary data.</text>
</comment>
<comment type="subcellular location">
    <subcellularLocation>
        <location evidence="1">Membrane</location>
        <topology evidence="1">Multi-pass membrane protein</topology>
    </subcellularLocation>
</comment>
<dbReference type="InterPro" id="IPR036739">
    <property type="entry name" value="SLC41_membr_dom_sf"/>
</dbReference>
<evidence type="ECO:0000256" key="3">
    <source>
        <dbReference type="ARBA" id="ARBA00022448"/>
    </source>
</evidence>
<evidence type="ECO:0000313" key="11">
    <source>
        <dbReference type="EMBL" id="RWS15349.1"/>
    </source>
</evidence>
<dbReference type="OrthoDB" id="5791097at2759"/>
<evidence type="ECO:0000256" key="5">
    <source>
        <dbReference type="ARBA" id="ARBA00022842"/>
    </source>
</evidence>
<keyword evidence="5" id="KW-0460">Magnesium</keyword>
<evidence type="ECO:0000256" key="7">
    <source>
        <dbReference type="ARBA" id="ARBA00023065"/>
    </source>
</evidence>
<feature type="transmembrane region" description="Helical" evidence="9">
    <location>
        <begin position="42"/>
        <end position="60"/>
    </location>
</feature>
<dbReference type="Gene3D" id="1.10.357.20">
    <property type="entry name" value="SLC41 divalent cation transporters, integral membrane domain"/>
    <property type="match status" value="1"/>
</dbReference>